<feature type="region of interest" description="Disordered" evidence="1">
    <location>
        <begin position="184"/>
        <end position="216"/>
    </location>
</feature>
<protein>
    <submittedName>
        <fullName evidence="3">DJ-1/PfpI family protein</fullName>
    </submittedName>
</protein>
<evidence type="ECO:0000313" key="3">
    <source>
        <dbReference type="EMBL" id="MDF8263284.1"/>
    </source>
</evidence>
<proteinExistence type="predicted"/>
<organism evidence="3 4">
    <name type="scientific">Luteipulveratus flavus</name>
    <dbReference type="NCBI Taxonomy" id="3031728"/>
    <lineage>
        <taxon>Bacteria</taxon>
        <taxon>Bacillati</taxon>
        <taxon>Actinomycetota</taxon>
        <taxon>Actinomycetes</taxon>
        <taxon>Micrococcales</taxon>
        <taxon>Dermacoccaceae</taxon>
        <taxon>Luteipulveratus</taxon>
    </lineage>
</organism>
<evidence type="ECO:0000259" key="2">
    <source>
        <dbReference type="Pfam" id="PF01965"/>
    </source>
</evidence>
<dbReference type="InterPro" id="IPR052158">
    <property type="entry name" value="INH-QAR"/>
</dbReference>
<dbReference type="EMBL" id="JAROAV010000010">
    <property type="protein sequence ID" value="MDF8263284.1"/>
    <property type="molecule type" value="Genomic_DNA"/>
</dbReference>
<dbReference type="SUPFAM" id="SSF52317">
    <property type="entry name" value="Class I glutamine amidotransferase-like"/>
    <property type="match status" value="1"/>
</dbReference>
<feature type="domain" description="DJ-1/PfpI" evidence="2">
    <location>
        <begin position="4"/>
        <end position="165"/>
    </location>
</feature>
<gene>
    <name evidence="3" type="ORF">P4R38_03350</name>
</gene>
<dbReference type="PANTHER" id="PTHR43130:SF2">
    <property type="entry name" value="DJ-1_PFPI DOMAIN-CONTAINING PROTEIN"/>
    <property type="match status" value="1"/>
</dbReference>
<dbReference type="Pfam" id="PF01965">
    <property type="entry name" value="DJ-1_PfpI"/>
    <property type="match status" value="1"/>
</dbReference>
<feature type="compositionally biased region" description="Basic and acidic residues" evidence="1">
    <location>
        <begin position="196"/>
        <end position="216"/>
    </location>
</feature>
<dbReference type="PANTHER" id="PTHR43130">
    <property type="entry name" value="ARAC-FAMILY TRANSCRIPTIONAL REGULATOR"/>
    <property type="match status" value="1"/>
</dbReference>
<keyword evidence="4" id="KW-1185">Reference proteome</keyword>
<dbReference type="Proteomes" id="UP001528912">
    <property type="component" value="Unassembled WGS sequence"/>
</dbReference>
<evidence type="ECO:0000256" key="1">
    <source>
        <dbReference type="SAM" id="MobiDB-lite"/>
    </source>
</evidence>
<reference evidence="3 4" key="1">
    <citation type="submission" date="2023-03" db="EMBL/GenBank/DDBJ databases">
        <title>YIM 133296 draft genome.</title>
        <authorList>
            <person name="Xiong L."/>
        </authorList>
    </citation>
    <scope>NUCLEOTIDE SEQUENCE [LARGE SCALE GENOMIC DNA]</scope>
    <source>
        <strain evidence="3 4">YIM 133296</strain>
    </source>
</reference>
<sequence length="216" mass="22821">MPDVVIPLYEGFTALDVVGPYQMLALTPGVRVTLAAEGAGAVTDDVGSLALVATAALEDIVQTDVVVMPGGPGTEQALRGPIPLWLKQIHARTTWTTSVCSGSLILGAAGLLDGLEATTHYRVADLLPMFGATYVPERVVEHPEARVITSAGVSSGIDMGLRLVELLTDRLTAEAVQLWTEYDPQPPFDSGSPARARAEVRQRADEYEAAARRTGG</sequence>
<dbReference type="InterPro" id="IPR002818">
    <property type="entry name" value="DJ-1/PfpI"/>
</dbReference>
<evidence type="ECO:0000313" key="4">
    <source>
        <dbReference type="Proteomes" id="UP001528912"/>
    </source>
</evidence>
<dbReference type="RefSeq" id="WP_277191047.1">
    <property type="nucleotide sequence ID" value="NZ_JAROAV010000010.1"/>
</dbReference>
<dbReference type="Gene3D" id="3.40.50.880">
    <property type="match status" value="1"/>
</dbReference>
<name>A0ABT6C2V4_9MICO</name>
<comment type="caution">
    <text evidence="3">The sequence shown here is derived from an EMBL/GenBank/DDBJ whole genome shotgun (WGS) entry which is preliminary data.</text>
</comment>
<dbReference type="InterPro" id="IPR029062">
    <property type="entry name" value="Class_I_gatase-like"/>
</dbReference>
<dbReference type="CDD" id="cd03139">
    <property type="entry name" value="GATase1_PfpI_2"/>
    <property type="match status" value="1"/>
</dbReference>
<accession>A0ABT6C2V4</accession>